<keyword evidence="2" id="KW-0285">Flavoprotein</keyword>
<evidence type="ECO:0000256" key="3">
    <source>
        <dbReference type="ARBA" id="ARBA00022729"/>
    </source>
</evidence>
<evidence type="ECO:0000256" key="2">
    <source>
        <dbReference type="ARBA" id="ARBA00022630"/>
    </source>
</evidence>
<dbReference type="Pfam" id="PF03645">
    <property type="entry name" value="Tctex-1"/>
    <property type="match status" value="1"/>
</dbReference>
<dbReference type="InterPro" id="IPR052206">
    <property type="entry name" value="Retinol_saturase"/>
</dbReference>
<evidence type="ECO:0000313" key="7">
    <source>
        <dbReference type="EMBL" id="KAL3807855.1"/>
    </source>
</evidence>
<keyword evidence="5" id="KW-0521">NADP</keyword>
<dbReference type="CDD" id="cd21455">
    <property type="entry name" value="DLC-like_DYNLT1_DYNLT3"/>
    <property type="match status" value="1"/>
</dbReference>
<keyword evidence="3" id="KW-0732">Signal</keyword>
<sequence>MRNTSLVRSYGGEVFVDATVRQIIVEGGRAVGVRVCNTSALAMCTSEEDKVKIPLTEIRARNVVCATSIFNLYEKLLPQDLPIVQRFHDPAQRTVRQSNGHVFLFCKIKGDAKELGLPTHNLWYFHKYDLDTAFDDYFANPTEVRPPTVYIGFPCTKDATWKKRFPNVSNCILISDGLYQWFEKWADLPQGHRGQDYEDFKAKLSKHLLDILYECVPQVEGKVEHHELGTPLSEVTFLASFHGGSYGTKCTTSMFDPINHQWTTTPHTELPGLYLAGSDAFLPSVVGAMYGGCLGACAVLGPHSMTDVAEAHEGFSIDDTEAVIKSAIGSVLTDTHFKPAKINDWSNSIISAALRGLQSVNRPYKYAISVIIMQKNGAGLISAASTYWDATKDGLCKVAWENGAMHCIVTVYGTSVNIDYQEAERLSAAV</sequence>
<dbReference type="SUPFAM" id="SSF51905">
    <property type="entry name" value="FAD/NAD(P)-binding domain"/>
    <property type="match status" value="1"/>
</dbReference>
<organism evidence="7 8">
    <name type="scientific">Cyclostephanos tholiformis</name>
    <dbReference type="NCBI Taxonomy" id="382380"/>
    <lineage>
        <taxon>Eukaryota</taxon>
        <taxon>Sar</taxon>
        <taxon>Stramenopiles</taxon>
        <taxon>Ochrophyta</taxon>
        <taxon>Bacillariophyta</taxon>
        <taxon>Coscinodiscophyceae</taxon>
        <taxon>Thalassiosirophycidae</taxon>
        <taxon>Stephanodiscales</taxon>
        <taxon>Stephanodiscaceae</taxon>
        <taxon>Cyclostephanos</taxon>
    </lineage>
</organism>
<dbReference type="InterPro" id="IPR005334">
    <property type="entry name" value="Tctex-1-like"/>
</dbReference>
<evidence type="ECO:0000256" key="1">
    <source>
        <dbReference type="ARBA" id="ARBA00005855"/>
    </source>
</evidence>
<dbReference type="AlphaFoldDB" id="A0ABD3RK09"/>
<evidence type="ECO:0000256" key="4">
    <source>
        <dbReference type="ARBA" id="ARBA00022827"/>
    </source>
</evidence>
<keyword evidence="6" id="KW-0520">NAD</keyword>
<dbReference type="EMBL" id="JALLPB020000577">
    <property type="protein sequence ID" value="KAL3807855.1"/>
    <property type="molecule type" value="Genomic_DNA"/>
</dbReference>
<keyword evidence="8" id="KW-1185">Reference proteome</keyword>
<dbReference type="PANTHER" id="PTHR46091">
    <property type="entry name" value="BLR7054 PROTEIN"/>
    <property type="match status" value="1"/>
</dbReference>
<dbReference type="InterPro" id="IPR038586">
    <property type="entry name" value="Tctex-1-like_sf"/>
</dbReference>
<dbReference type="InterPro" id="IPR036188">
    <property type="entry name" value="FAD/NAD-bd_sf"/>
</dbReference>
<gene>
    <name evidence="7" type="ORF">ACHAXA_009883</name>
</gene>
<dbReference type="Proteomes" id="UP001530377">
    <property type="component" value="Unassembled WGS sequence"/>
</dbReference>
<reference evidence="7 8" key="1">
    <citation type="submission" date="2024-10" db="EMBL/GenBank/DDBJ databases">
        <title>Updated reference genomes for cyclostephanoid diatoms.</title>
        <authorList>
            <person name="Roberts W.R."/>
            <person name="Alverson A.J."/>
        </authorList>
    </citation>
    <scope>NUCLEOTIDE SEQUENCE [LARGE SCALE GENOMIC DNA]</scope>
    <source>
        <strain evidence="7 8">AJA228-03</strain>
    </source>
</reference>
<evidence type="ECO:0000256" key="5">
    <source>
        <dbReference type="ARBA" id="ARBA00022857"/>
    </source>
</evidence>
<name>A0ABD3RK09_9STRA</name>
<evidence type="ECO:0000313" key="8">
    <source>
        <dbReference type="Proteomes" id="UP001530377"/>
    </source>
</evidence>
<dbReference type="PANTHER" id="PTHR46091:SF3">
    <property type="entry name" value="AMINE OXIDASE DOMAIN-CONTAINING PROTEIN"/>
    <property type="match status" value="1"/>
</dbReference>
<protein>
    <submittedName>
        <fullName evidence="7">Uncharacterized protein</fullName>
    </submittedName>
</protein>
<comment type="caution">
    <text evidence="7">The sequence shown here is derived from an EMBL/GenBank/DDBJ whole genome shotgun (WGS) entry which is preliminary data.</text>
</comment>
<dbReference type="Gene3D" id="3.30.1140.40">
    <property type="entry name" value="Tctex-1"/>
    <property type="match status" value="1"/>
</dbReference>
<evidence type="ECO:0000256" key="6">
    <source>
        <dbReference type="ARBA" id="ARBA00023027"/>
    </source>
</evidence>
<accession>A0ABD3RK09</accession>
<proteinExistence type="inferred from homology"/>
<comment type="similarity">
    <text evidence="1">Belongs to the carotenoid/retinoid oxidoreductase family. CrtISO subfamily.</text>
</comment>
<keyword evidence="4" id="KW-0274">FAD</keyword>